<evidence type="ECO:0000256" key="3">
    <source>
        <dbReference type="SAM" id="MobiDB-lite"/>
    </source>
</evidence>
<evidence type="ECO:0000259" key="4">
    <source>
        <dbReference type="PROSITE" id="PS50181"/>
    </source>
</evidence>
<evidence type="ECO:0000313" key="5">
    <source>
        <dbReference type="EMBL" id="RGP73823.1"/>
    </source>
</evidence>
<dbReference type="Pfam" id="PF12014">
    <property type="entry name" value="Cyclin_D1_bind"/>
    <property type="match status" value="1"/>
</dbReference>
<dbReference type="InterPro" id="IPR001810">
    <property type="entry name" value="F-box_dom"/>
</dbReference>
<dbReference type="AlphaFoldDB" id="A0A395SMZ7"/>
<proteinExistence type="predicted"/>
<dbReference type="Proteomes" id="UP000266152">
    <property type="component" value="Unassembled WGS sequence"/>
</dbReference>
<name>A0A395SMZ7_FUSSP</name>
<comment type="pathway">
    <text evidence="1">Protein modification; protein ubiquitination.</text>
</comment>
<keyword evidence="2" id="KW-0833">Ubl conjugation pathway</keyword>
<feature type="compositionally biased region" description="Basic and acidic residues" evidence="3">
    <location>
        <begin position="1"/>
        <end position="11"/>
    </location>
</feature>
<dbReference type="Pfam" id="PF12937">
    <property type="entry name" value="F-box-like"/>
    <property type="match status" value="1"/>
</dbReference>
<comment type="caution">
    <text evidence="5">The sequence shown here is derived from an EMBL/GenBank/DDBJ whole genome shotgun (WGS) entry which is preliminary data.</text>
</comment>
<gene>
    <name evidence="5" type="ORF">FSPOR_1517</name>
</gene>
<dbReference type="PANTHER" id="PTHR10706:SF130">
    <property type="entry name" value="F-BOX ONLY PROTEIN 31"/>
    <property type="match status" value="1"/>
</dbReference>
<dbReference type="EMBL" id="PXOF01000023">
    <property type="protein sequence ID" value="RGP73823.1"/>
    <property type="molecule type" value="Genomic_DNA"/>
</dbReference>
<organism evidence="5 6">
    <name type="scientific">Fusarium sporotrichioides</name>
    <dbReference type="NCBI Taxonomy" id="5514"/>
    <lineage>
        <taxon>Eukaryota</taxon>
        <taxon>Fungi</taxon>
        <taxon>Dikarya</taxon>
        <taxon>Ascomycota</taxon>
        <taxon>Pezizomycotina</taxon>
        <taxon>Sordariomycetes</taxon>
        <taxon>Hypocreomycetidae</taxon>
        <taxon>Hypocreales</taxon>
        <taxon>Nectriaceae</taxon>
        <taxon>Fusarium</taxon>
    </lineage>
</organism>
<keyword evidence="6" id="KW-1185">Reference proteome</keyword>
<dbReference type="SMART" id="SM00256">
    <property type="entry name" value="FBOX"/>
    <property type="match status" value="1"/>
</dbReference>
<dbReference type="InterPro" id="IPR045048">
    <property type="entry name" value="FBXO31/39"/>
</dbReference>
<dbReference type="PROSITE" id="PS50181">
    <property type="entry name" value="FBOX"/>
    <property type="match status" value="1"/>
</dbReference>
<sequence length="507" mass="57243">MSISSQEHKSPPSELSSSSDHQTQIPSDISTSLLLDLPPELIDNILSHLSPYDLSAISATCQDLRKHALSDILWQPLVQENVPGMTLTSPHPCSSYHELYASHDRLWFLPRQKIWFCDRDLTGRLMLVRYDPRRGCIEGYQLLASRGRPLHQSWLGQGDVLIQEFEPKVKLHLDKPILQFRVGEEAPVDFTTRPGANRFADEMPVTLDDRIDALFSNFMLTCELDQEEAQDNLKSSFPYGNIWPPPSVPSDHHVSGGSTQITEEGIFVNTPATRPRRRRDVSERFFRVRQWMEMAGGLARIGMAAGMTGIFNMLRLSRPAAAGGLPGVHVGEELITYSTLDPKLYTPTPLKPWRGIWVGDYSTHGCEFLLVHQPDDETPATDEELGLIRGEMETEEAWVARRDEGRTYQGRLEAIKLTGDPNVPRGEITFLAKDLSNLVDGPPADPRFQGIKTVHSQGHIADTGFISDRFVRSHLILVSHDRIAQHWVEFGHVSYFQRVNIDEFLKV</sequence>
<feature type="region of interest" description="Disordered" evidence="3">
    <location>
        <begin position="1"/>
        <end position="25"/>
    </location>
</feature>
<reference evidence="5 6" key="1">
    <citation type="journal article" date="2018" name="PLoS Pathog.">
        <title>Evolution of structural diversity of trichothecenes, a family of toxins produced by plant pathogenic and entomopathogenic fungi.</title>
        <authorList>
            <person name="Proctor R.H."/>
            <person name="McCormick S.P."/>
            <person name="Kim H.S."/>
            <person name="Cardoza R.E."/>
            <person name="Stanley A.M."/>
            <person name="Lindo L."/>
            <person name="Kelly A."/>
            <person name="Brown D.W."/>
            <person name="Lee T."/>
            <person name="Vaughan M.M."/>
            <person name="Alexander N.J."/>
            <person name="Busman M."/>
            <person name="Gutierrez S."/>
        </authorList>
    </citation>
    <scope>NUCLEOTIDE SEQUENCE [LARGE SCALE GENOMIC DNA]</scope>
    <source>
        <strain evidence="5 6">NRRL 3299</strain>
    </source>
</reference>
<dbReference type="InterPro" id="IPR036047">
    <property type="entry name" value="F-box-like_dom_sf"/>
</dbReference>
<dbReference type="Gene3D" id="1.20.1280.50">
    <property type="match status" value="1"/>
</dbReference>
<dbReference type="PANTHER" id="PTHR10706">
    <property type="entry name" value="F-BOX FAMILY PROTEIN"/>
    <property type="match status" value="1"/>
</dbReference>
<accession>A0A395SMZ7</accession>
<evidence type="ECO:0000256" key="1">
    <source>
        <dbReference type="ARBA" id="ARBA00004906"/>
    </source>
</evidence>
<evidence type="ECO:0000256" key="2">
    <source>
        <dbReference type="ARBA" id="ARBA00022786"/>
    </source>
</evidence>
<feature type="domain" description="F-box" evidence="4">
    <location>
        <begin position="31"/>
        <end position="77"/>
    </location>
</feature>
<protein>
    <recommendedName>
        <fullName evidence="4">F-box domain-containing protein</fullName>
    </recommendedName>
</protein>
<evidence type="ECO:0000313" key="6">
    <source>
        <dbReference type="Proteomes" id="UP000266152"/>
    </source>
</evidence>
<dbReference type="SUPFAM" id="SSF81383">
    <property type="entry name" value="F-box domain"/>
    <property type="match status" value="1"/>
</dbReference>
<dbReference type="UniPathway" id="UPA00143"/>
<dbReference type="STRING" id="5514.A0A395SMZ7"/>
<dbReference type="GO" id="GO:0016567">
    <property type="term" value="P:protein ubiquitination"/>
    <property type="evidence" value="ECO:0007669"/>
    <property type="project" value="UniProtKB-UniPathway"/>
</dbReference>